<comment type="caution">
    <text evidence="3">The sequence shown here is derived from an EMBL/GenBank/DDBJ whole genome shotgun (WGS) entry which is preliminary data.</text>
</comment>
<name>A0A918DZJ2_9ACTN</name>
<evidence type="ECO:0000256" key="2">
    <source>
        <dbReference type="SAM" id="SignalP"/>
    </source>
</evidence>
<gene>
    <name evidence="3" type="ORF">GCM10012280_48140</name>
</gene>
<dbReference type="AlphaFoldDB" id="A0A918DZJ2"/>
<organism evidence="3 4">
    <name type="scientific">Wenjunlia tyrosinilytica</name>
    <dbReference type="NCBI Taxonomy" id="1544741"/>
    <lineage>
        <taxon>Bacteria</taxon>
        <taxon>Bacillati</taxon>
        <taxon>Actinomycetota</taxon>
        <taxon>Actinomycetes</taxon>
        <taxon>Kitasatosporales</taxon>
        <taxon>Streptomycetaceae</taxon>
        <taxon>Wenjunlia</taxon>
    </lineage>
</organism>
<evidence type="ECO:0000313" key="3">
    <source>
        <dbReference type="EMBL" id="GGO94096.1"/>
    </source>
</evidence>
<sequence>MRKPLVLVAIGSAAVIVAGSAAIAVAQGDSDGRPSHRDAPDAVVKSDVMTPDPGYWTPDRMKDAQAG</sequence>
<reference evidence="3" key="2">
    <citation type="submission" date="2020-09" db="EMBL/GenBank/DDBJ databases">
        <authorList>
            <person name="Sun Q."/>
            <person name="Zhou Y."/>
        </authorList>
    </citation>
    <scope>NUCLEOTIDE SEQUENCE</scope>
    <source>
        <strain evidence="3">CGMCC 4.7201</strain>
    </source>
</reference>
<dbReference type="EMBL" id="BMMS01000022">
    <property type="protein sequence ID" value="GGO94096.1"/>
    <property type="molecule type" value="Genomic_DNA"/>
</dbReference>
<dbReference type="RefSeq" id="WP_189133875.1">
    <property type="nucleotide sequence ID" value="NZ_BMMS01000022.1"/>
</dbReference>
<reference evidence="3" key="1">
    <citation type="journal article" date="2014" name="Int. J. Syst. Evol. Microbiol.">
        <title>Complete genome sequence of Corynebacterium casei LMG S-19264T (=DSM 44701T), isolated from a smear-ripened cheese.</title>
        <authorList>
            <consortium name="US DOE Joint Genome Institute (JGI-PGF)"/>
            <person name="Walter F."/>
            <person name="Albersmeier A."/>
            <person name="Kalinowski J."/>
            <person name="Ruckert C."/>
        </authorList>
    </citation>
    <scope>NUCLEOTIDE SEQUENCE</scope>
    <source>
        <strain evidence="3">CGMCC 4.7201</strain>
    </source>
</reference>
<accession>A0A918DZJ2</accession>
<proteinExistence type="predicted"/>
<evidence type="ECO:0000313" key="4">
    <source>
        <dbReference type="Proteomes" id="UP000641932"/>
    </source>
</evidence>
<dbReference type="Proteomes" id="UP000641932">
    <property type="component" value="Unassembled WGS sequence"/>
</dbReference>
<keyword evidence="4" id="KW-1185">Reference proteome</keyword>
<feature type="compositionally biased region" description="Basic and acidic residues" evidence="1">
    <location>
        <begin position="30"/>
        <end position="40"/>
    </location>
</feature>
<protein>
    <submittedName>
        <fullName evidence="3">Uncharacterized protein</fullName>
    </submittedName>
</protein>
<feature type="region of interest" description="Disordered" evidence="1">
    <location>
        <begin position="27"/>
        <end position="67"/>
    </location>
</feature>
<feature type="chain" id="PRO_5038908956" evidence="2">
    <location>
        <begin position="27"/>
        <end position="67"/>
    </location>
</feature>
<evidence type="ECO:0000256" key="1">
    <source>
        <dbReference type="SAM" id="MobiDB-lite"/>
    </source>
</evidence>
<keyword evidence="2" id="KW-0732">Signal</keyword>
<feature type="signal peptide" evidence="2">
    <location>
        <begin position="1"/>
        <end position="26"/>
    </location>
</feature>